<evidence type="ECO:0000256" key="6">
    <source>
        <dbReference type="ARBA" id="ARBA00022679"/>
    </source>
</evidence>
<feature type="transmembrane region" description="Helical" evidence="16">
    <location>
        <begin position="283"/>
        <end position="303"/>
    </location>
</feature>
<reference evidence="17" key="1">
    <citation type="journal article" date="2010" name="Int. J. Syst. Evol. Microbiol.">
        <title>Porticoccus litoralis gen. nov., sp. nov., a gammaproteobacterium isolated from the Yellow Sea.</title>
        <authorList>
            <person name="Oh H.M."/>
            <person name="Kim H."/>
            <person name="Kim K.M."/>
            <person name="Min G.S."/>
            <person name="Cho J.C."/>
        </authorList>
    </citation>
    <scope>NUCLEOTIDE SEQUENCE</scope>
    <source>
        <strain evidence="17">DSM 25064</strain>
    </source>
</reference>
<evidence type="ECO:0000256" key="2">
    <source>
        <dbReference type="ARBA" id="ARBA00004752"/>
    </source>
</evidence>
<dbReference type="EMBL" id="JAUUUU010000001">
    <property type="protein sequence ID" value="MDP1520035.1"/>
    <property type="molecule type" value="Genomic_DNA"/>
</dbReference>
<keyword evidence="5 16" id="KW-0328">Glycosyltransferase</keyword>
<keyword evidence="3 16" id="KW-1003">Cell membrane</keyword>
<dbReference type="GO" id="GO:0071555">
    <property type="term" value="P:cell wall organization"/>
    <property type="evidence" value="ECO:0007669"/>
    <property type="project" value="UniProtKB-KW"/>
</dbReference>
<evidence type="ECO:0000256" key="15">
    <source>
        <dbReference type="ARBA" id="ARBA00049902"/>
    </source>
</evidence>
<dbReference type="HAMAP" id="MF_00913">
    <property type="entry name" value="PGT_FtsW_proteobact"/>
    <property type="match status" value="1"/>
</dbReference>
<dbReference type="GO" id="GO:0008955">
    <property type="term" value="F:peptidoglycan glycosyltransferase activity"/>
    <property type="evidence" value="ECO:0007669"/>
    <property type="project" value="UniProtKB-UniRule"/>
</dbReference>
<feature type="transmembrane region" description="Helical" evidence="16">
    <location>
        <begin position="21"/>
        <end position="44"/>
    </location>
</feature>
<keyword evidence="12 16" id="KW-0131">Cell cycle</keyword>
<dbReference type="RefSeq" id="WP_305169548.1">
    <property type="nucleotide sequence ID" value="NZ_JAUUUU010000001.1"/>
</dbReference>
<evidence type="ECO:0000256" key="12">
    <source>
        <dbReference type="ARBA" id="ARBA00023306"/>
    </source>
</evidence>
<comment type="catalytic activity">
    <reaction evidence="15 16">
        <text>[GlcNAc-(1-&gt;4)-Mur2Ac(oyl-L-Ala-gamma-D-Glu-L-Lys-D-Ala-D-Ala)](n)-di-trans,octa-cis-undecaprenyl diphosphate + beta-D-GlcNAc-(1-&gt;4)-Mur2Ac(oyl-L-Ala-gamma-D-Glu-L-Lys-D-Ala-D-Ala)-di-trans,octa-cis-undecaprenyl diphosphate = [GlcNAc-(1-&gt;4)-Mur2Ac(oyl-L-Ala-gamma-D-Glu-L-Lys-D-Ala-D-Ala)](n+1)-di-trans,octa-cis-undecaprenyl diphosphate + di-trans,octa-cis-undecaprenyl diphosphate + H(+)</text>
        <dbReference type="Rhea" id="RHEA:23708"/>
        <dbReference type="Rhea" id="RHEA-COMP:9602"/>
        <dbReference type="Rhea" id="RHEA-COMP:9603"/>
        <dbReference type="ChEBI" id="CHEBI:15378"/>
        <dbReference type="ChEBI" id="CHEBI:58405"/>
        <dbReference type="ChEBI" id="CHEBI:60033"/>
        <dbReference type="ChEBI" id="CHEBI:78435"/>
        <dbReference type="EC" id="2.4.99.28"/>
    </reaction>
</comment>
<organism evidence="17 18">
    <name type="scientific">Porticoccus litoralis</name>
    <dbReference type="NCBI Taxonomy" id="434086"/>
    <lineage>
        <taxon>Bacteria</taxon>
        <taxon>Pseudomonadati</taxon>
        <taxon>Pseudomonadota</taxon>
        <taxon>Gammaproteobacteria</taxon>
        <taxon>Cellvibrionales</taxon>
        <taxon>Porticoccaceae</taxon>
        <taxon>Porticoccus</taxon>
    </lineage>
</organism>
<dbReference type="GO" id="GO:0008360">
    <property type="term" value="P:regulation of cell shape"/>
    <property type="evidence" value="ECO:0007669"/>
    <property type="project" value="UniProtKB-KW"/>
</dbReference>
<feature type="transmembrane region" description="Helical" evidence="16">
    <location>
        <begin position="56"/>
        <end position="74"/>
    </location>
</feature>
<comment type="subcellular location">
    <subcellularLocation>
        <location evidence="16">Cell inner membrane</location>
        <topology evidence="16">Multi-pass membrane protein</topology>
    </subcellularLocation>
    <subcellularLocation>
        <location evidence="1">Cell membrane</location>
        <topology evidence="1">Multi-pass membrane protein</topology>
    </subcellularLocation>
    <text evidence="16">Localizes to the division septum.</text>
</comment>
<keyword evidence="16" id="KW-0997">Cell inner membrane</keyword>
<dbReference type="PANTHER" id="PTHR30474">
    <property type="entry name" value="CELL CYCLE PROTEIN"/>
    <property type="match status" value="1"/>
</dbReference>
<evidence type="ECO:0000313" key="18">
    <source>
        <dbReference type="Proteomes" id="UP001178354"/>
    </source>
</evidence>
<evidence type="ECO:0000256" key="16">
    <source>
        <dbReference type="HAMAP-Rule" id="MF_00913"/>
    </source>
</evidence>
<keyword evidence="11 16" id="KW-0472">Membrane</keyword>
<evidence type="ECO:0000256" key="10">
    <source>
        <dbReference type="ARBA" id="ARBA00022989"/>
    </source>
</evidence>
<evidence type="ECO:0000256" key="7">
    <source>
        <dbReference type="ARBA" id="ARBA00022692"/>
    </source>
</evidence>
<feature type="transmembrane region" description="Helical" evidence="16">
    <location>
        <begin position="122"/>
        <end position="141"/>
    </location>
</feature>
<comment type="pathway">
    <text evidence="2 16">Cell wall biogenesis; peptidoglycan biosynthesis.</text>
</comment>
<evidence type="ECO:0000256" key="4">
    <source>
        <dbReference type="ARBA" id="ARBA00022618"/>
    </source>
</evidence>
<protein>
    <recommendedName>
        <fullName evidence="16">Probable peptidoglycan glycosyltransferase FtsW</fullName>
        <shortName evidence="16">PGT</shortName>
        <ecNumber evidence="16">2.4.99.28</ecNumber>
    </recommendedName>
    <alternativeName>
        <fullName evidence="16">Cell division protein FtsW</fullName>
    </alternativeName>
    <alternativeName>
        <fullName evidence="16">Cell wall polymerase</fullName>
    </alternativeName>
    <alternativeName>
        <fullName evidence="16">Peptidoglycan polymerase</fullName>
        <shortName evidence="16">PG polymerase</shortName>
    </alternativeName>
</protein>
<keyword evidence="10 16" id="KW-1133">Transmembrane helix</keyword>
<dbReference type="Proteomes" id="UP001178354">
    <property type="component" value="Unassembled WGS sequence"/>
</dbReference>
<name>A0AAW8B001_9GAMM</name>
<keyword evidence="18" id="KW-1185">Reference proteome</keyword>
<evidence type="ECO:0000256" key="9">
    <source>
        <dbReference type="ARBA" id="ARBA00022984"/>
    </source>
</evidence>
<dbReference type="InterPro" id="IPR001182">
    <property type="entry name" value="FtsW/RodA"/>
</dbReference>
<feature type="transmembrane region" description="Helical" evidence="16">
    <location>
        <begin position="153"/>
        <end position="170"/>
    </location>
</feature>
<dbReference type="InterPro" id="IPR018365">
    <property type="entry name" value="Cell_cycle_FtsW-rel_CS"/>
</dbReference>
<keyword evidence="7 16" id="KW-0812">Transmembrane</keyword>
<feature type="transmembrane region" description="Helical" evidence="16">
    <location>
        <begin position="81"/>
        <end position="102"/>
    </location>
</feature>
<keyword evidence="6 16" id="KW-0808">Transferase</keyword>
<evidence type="ECO:0000313" key="17">
    <source>
        <dbReference type="EMBL" id="MDP1520035.1"/>
    </source>
</evidence>
<dbReference type="Pfam" id="PF01098">
    <property type="entry name" value="FTSW_RODA_SPOVE"/>
    <property type="match status" value="1"/>
</dbReference>
<evidence type="ECO:0000256" key="14">
    <source>
        <dbReference type="ARBA" id="ARBA00038053"/>
    </source>
</evidence>
<comment type="function">
    <text evidence="16">Peptidoglycan polymerase that is essential for cell division.</text>
</comment>
<dbReference type="GO" id="GO:0005886">
    <property type="term" value="C:plasma membrane"/>
    <property type="evidence" value="ECO:0007669"/>
    <property type="project" value="UniProtKB-SubCell"/>
</dbReference>
<proteinExistence type="inferred from homology"/>
<dbReference type="InterPro" id="IPR013437">
    <property type="entry name" value="FtsW"/>
</dbReference>
<dbReference type="GO" id="GO:0009252">
    <property type="term" value="P:peptidoglycan biosynthetic process"/>
    <property type="evidence" value="ECO:0007669"/>
    <property type="project" value="UniProtKB-UniRule"/>
</dbReference>
<keyword evidence="8 16" id="KW-0133">Cell shape</keyword>
<sequence>MNMLALQLMRCSDFVRELDRALLLPALAIASIGLVMICSASISFADHSYGDAFFYLKRHLLFLLMGAGVAAVFLNVPSRFWFHYGVPLLVLTLLLLVAVLIPGVGRRVNGSQRWIPLGPLNLQVSEIAKFVMILFTAGYLERYQRELRENWRYFAKPIGLLGVVAVLLLLEPDFGSSVVMAATVMGMLFMGGARVWQFTLILLAGLGAMASVALLSPYRLQRLVTFLDPWADQYDSGYQLTQSLIAFGRGEWLGVGLGNSVQKLFYLPEAHTDFVFAIYAEEFGLLGVVLAIALYVLLVSRILHVARRAVAQEDWFAAYSCFGIATMLAGQAFINMGVTSGLLPTKGLTLPFISYGGSSLLMCCAMVALVLRINREMDDVPAVARQVRRDRAEM</sequence>
<keyword evidence="4 16" id="KW-0132">Cell division</keyword>
<comment type="caution">
    <text evidence="17">The sequence shown here is derived from an EMBL/GenBank/DDBJ whole genome shotgun (WGS) entry which is preliminary data.</text>
</comment>
<dbReference type="GO" id="GO:0043093">
    <property type="term" value="P:FtsZ-dependent cytokinesis"/>
    <property type="evidence" value="ECO:0007669"/>
    <property type="project" value="UniProtKB-UniRule"/>
</dbReference>
<feature type="transmembrane region" description="Helical" evidence="16">
    <location>
        <begin position="200"/>
        <end position="220"/>
    </location>
</feature>
<dbReference type="PROSITE" id="PS00428">
    <property type="entry name" value="FTSW_RODA_SPOVE"/>
    <property type="match status" value="1"/>
</dbReference>
<feature type="transmembrane region" description="Helical" evidence="16">
    <location>
        <begin position="176"/>
        <end position="193"/>
    </location>
</feature>
<reference evidence="17" key="2">
    <citation type="submission" date="2023-08" db="EMBL/GenBank/DDBJ databases">
        <authorList>
            <person name="Luo J."/>
        </authorList>
    </citation>
    <scope>NUCLEOTIDE SEQUENCE</scope>
    <source>
        <strain evidence="17">DSM 25064</strain>
    </source>
</reference>
<keyword evidence="9 16" id="KW-0573">Peptidoglycan synthesis</keyword>
<gene>
    <name evidence="16 17" type="primary">ftsW</name>
    <name evidence="17" type="ORF">Q8A57_03545</name>
</gene>
<evidence type="ECO:0000256" key="3">
    <source>
        <dbReference type="ARBA" id="ARBA00022475"/>
    </source>
</evidence>
<evidence type="ECO:0000256" key="1">
    <source>
        <dbReference type="ARBA" id="ARBA00004651"/>
    </source>
</evidence>
<evidence type="ECO:0000256" key="13">
    <source>
        <dbReference type="ARBA" id="ARBA00023316"/>
    </source>
</evidence>
<dbReference type="PANTHER" id="PTHR30474:SF2">
    <property type="entry name" value="PEPTIDOGLYCAN GLYCOSYLTRANSFERASE FTSW-RELATED"/>
    <property type="match status" value="1"/>
</dbReference>
<dbReference type="GO" id="GO:0015648">
    <property type="term" value="F:lipid-linked peptidoglycan transporter activity"/>
    <property type="evidence" value="ECO:0007669"/>
    <property type="project" value="TreeGrafter"/>
</dbReference>
<accession>A0AAW8B001</accession>
<feature type="transmembrane region" description="Helical" evidence="16">
    <location>
        <begin position="315"/>
        <end position="338"/>
    </location>
</feature>
<comment type="similarity">
    <text evidence="14 16">Belongs to the SEDS family. FtsW subfamily.</text>
</comment>
<keyword evidence="13 16" id="KW-0961">Cell wall biogenesis/degradation</keyword>
<dbReference type="NCBIfam" id="TIGR02614">
    <property type="entry name" value="ftsW"/>
    <property type="match status" value="1"/>
</dbReference>
<dbReference type="GO" id="GO:0032153">
    <property type="term" value="C:cell division site"/>
    <property type="evidence" value="ECO:0007669"/>
    <property type="project" value="UniProtKB-UniRule"/>
</dbReference>
<feature type="transmembrane region" description="Helical" evidence="16">
    <location>
        <begin position="350"/>
        <end position="371"/>
    </location>
</feature>
<evidence type="ECO:0000256" key="11">
    <source>
        <dbReference type="ARBA" id="ARBA00023136"/>
    </source>
</evidence>
<dbReference type="AlphaFoldDB" id="A0AAW8B001"/>
<evidence type="ECO:0000256" key="8">
    <source>
        <dbReference type="ARBA" id="ARBA00022960"/>
    </source>
</evidence>
<dbReference type="EC" id="2.4.99.28" evidence="16"/>
<evidence type="ECO:0000256" key="5">
    <source>
        <dbReference type="ARBA" id="ARBA00022676"/>
    </source>
</evidence>